<name>A0ABT9UAI1_PAEHA</name>
<dbReference type="PROSITE" id="PS51257">
    <property type="entry name" value="PROKAR_LIPOPROTEIN"/>
    <property type="match status" value="1"/>
</dbReference>
<evidence type="ECO:0000313" key="1">
    <source>
        <dbReference type="EMBL" id="MDQ0116033.1"/>
    </source>
</evidence>
<gene>
    <name evidence="1" type="ORF">J2T15_005509</name>
</gene>
<evidence type="ECO:0008006" key="3">
    <source>
        <dbReference type="Google" id="ProtNLM"/>
    </source>
</evidence>
<dbReference type="EMBL" id="JAUSSU010000015">
    <property type="protein sequence ID" value="MDQ0116033.1"/>
    <property type="molecule type" value="Genomic_DNA"/>
</dbReference>
<evidence type="ECO:0000313" key="2">
    <source>
        <dbReference type="Proteomes" id="UP001229346"/>
    </source>
</evidence>
<comment type="caution">
    <text evidence="1">The sequence shown here is derived from an EMBL/GenBank/DDBJ whole genome shotgun (WGS) entry which is preliminary data.</text>
</comment>
<reference evidence="1 2" key="1">
    <citation type="submission" date="2023-07" db="EMBL/GenBank/DDBJ databases">
        <title>Sorghum-associated microbial communities from plants grown in Nebraska, USA.</title>
        <authorList>
            <person name="Schachtman D."/>
        </authorList>
    </citation>
    <scope>NUCLEOTIDE SEQUENCE [LARGE SCALE GENOMIC DNA]</scope>
    <source>
        <strain evidence="1 2">CC482</strain>
    </source>
</reference>
<keyword evidence="2" id="KW-1185">Reference proteome</keyword>
<organism evidence="1 2">
    <name type="scientific">Paenibacillus harenae</name>
    <dbReference type="NCBI Taxonomy" id="306543"/>
    <lineage>
        <taxon>Bacteria</taxon>
        <taxon>Bacillati</taxon>
        <taxon>Bacillota</taxon>
        <taxon>Bacilli</taxon>
        <taxon>Bacillales</taxon>
        <taxon>Paenibacillaceae</taxon>
        <taxon>Paenibacillus</taxon>
    </lineage>
</organism>
<sequence length="154" mass="16533">MQLRGFAIACAISIVLSGCSVNEDQARKEQEAAPVVEPAVIEADVTDDQNAGFDENQAVAAVLKEKPDFPPSGQAKEIEVVTGGKAPGTKVKGTLSTTVAASSSPGKYTVTLMKNLDYTINEEVLRGYWIYEVTPEETRLVESNDNTILIETVK</sequence>
<protein>
    <recommendedName>
        <fullName evidence="3">Carboxypeptidase regulatory-like domain-containing protein</fullName>
    </recommendedName>
</protein>
<dbReference type="Proteomes" id="UP001229346">
    <property type="component" value="Unassembled WGS sequence"/>
</dbReference>
<accession>A0ABT9UAI1</accession>
<proteinExistence type="predicted"/>